<dbReference type="PANTHER" id="PTHR22847:SF637">
    <property type="entry name" value="WD REPEAT DOMAIN 5B"/>
    <property type="match status" value="1"/>
</dbReference>
<feature type="repeat" description="WD" evidence="6">
    <location>
        <begin position="366"/>
        <end position="406"/>
    </location>
</feature>
<dbReference type="Pfam" id="PF00400">
    <property type="entry name" value="WD40"/>
    <property type="match status" value="4"/>
</dbReference>
<dbReference type="PROSITE" id="PS00678">
    <property type="entry name" value="WD_REPEATS_1"/>
    <property type="match status" value="1"/>
</dbReference>
<dbReference type="PROSITE" id="PS50294">
    <property type="entry name" value="WD_REPEATS_REGION"/>
    <property type="match status" value="2"/>
</dbReference>
<dbReference type="EMBL" id="JAABOE010000017">
    <property type="protein sequence ID" value="KAF3186397.1"/>
    <property type="molecule type" value="Genomic_DNA"/>
</dbReference>
<dbReference type="InterPro" id="IPR020472">
    <property type="entry name" value="WD40_PAC1"/>
</dbReference>
<comment type="function">
    <text evidence="5">Involved in mitochondrial fission. Acts as an adapter protein required to form mitochondrial fission complexes. Formation of these complexes is required to promote constriction and fission of the mitochondrial compartment at a late step in mitochondrial division.</text>
</comment>
<feature type="repeat" description="WD" evidence="6">
    <location>
        <begin position="612"/>
        <end position="644"/>
    </location>
</feature>
<dbReference type="SMART" id="SM00320">
    <property type="entry name" value="WD40"/>
    <property type="match status" value="8"/>
</dbReference>
<comment type="caution">
    <text evidence="7">The sequence shown here is derived from an EMBL/GenBank/DDBJ whole genome shotgun (WGS) entry which is preliminary data.</text>
</comment>
<dbReference type="GO" id="GO:1990234">
    <property type="term" value="C:transferase complex"/>
    <property type="evidence" value="ECO:0007669"/>
    <property type="project" value="UniProtKB-ARBA"/>
</dbReference>
<dbReference type="PANTHER" id="PTHR22847">
    <property type="entry name" value="WD40 REPEAT PROTEIN"/>
    <property type="match status" value="1"/>
</dbReference>
<dbReference type="InterPro" id="IPR019775">
    <property type="entry name" value="WD40_repeat_CS"/>
</dbReference>
<accession>A0A7C8U3M3</accession>
<protein>
    <recommendedName>
        <fullName evidence="4">Mitochondrial division protein 1</fullName>
    </recommendedName>
</protein>
<keyword evidence="1 6" id="KW-0853">WD repeat</keyword>
<name>A0A7C8U3M3_ORBOL</name>
<dbReference type="Proteomes" id="UP000479691">
    <property type="component" value="Unassembled WGS sequence"/>
</dbReference>
<dbReference type="AlphaFoldDB" id="A0A7C8U3M3"/>
<evidence type="ECO:0000256" key="6">
    <source>
        <dbReference type="PROSITE-ProRule" id="PRU00221"/>
    </source>
</evidence>
<evidence type="ECO:0000256" key="4">
    <source>
        <dbReference type="ARBA" id="ARBA00039789"/>
    </source>
</evidence>
<dbReference type="InterPro" id="IPR001680">
    <property type="entry name" value="WD40_rpt"/>
</dbReference>
<evidence type="ECO:0000256" key="5">
    <source>
        <dbReference type="ARBA" id="ARBA00043913"/>
    </source>
</evidence>
<evidence type="ECO:0000256" key="1">
    <source>
        <dbReference type="ARBA" id="ARBA00022574"/>
    </source>
</evidence>
<dbReference type="PRINTS" id="PR00320">
    <property type="entry name" value="GPROTEINBRPT"/>
</dbReference>
<dbReference type="CDD" id="cd00200">
    <property type="entry name" value="WD40"/>
    <property type="match status" value="1"/>
</dbReference>
<gene>
    <name evidence="7" type="ORF">TWF788_003262</name>
</gene>
<dbReference type="InterPro" id="IPR015943">
    <property type="entry name" value="WD40/YVTN_repeat-like_dom_sf"/>
</dbReference>
<comment type="similarity">
    <text evidence="3">Belongs to the WD repeat MDV1/CAF4 family.</text>
</comment>
<dbReference type="Gene3D" id="2.130.10.10">
    <property type="entry name" value="YVTN repeat-like/Quinoprotein amine dehydrogenase"/>
    <property type="match status" value="3"/>
</dbReference>
<feature type="repeat" description="WD" evidence="6">
    <location>
        <begin position="490"/>
        <end position="530"/>
    </location>
</feature>
<evidence type="ECO:0000256" key="2">
    <source>
        <dbReference type="ARBA" id="ARBA00022737"/>
    </source>
</evidence>
<reference evidence="7 8" key="1">
    <citation type="submission" date="2019-06" db="EMBL/GenBank/DDBJ databases">
        <authorList>
            <person name="Palmer J.M."/>
        </authorList>
    </citation>
    <scope>NUCLEOTIDE SEQUENCE [LARGE SCALE GENOMIC DNA]</scope>
    <source>
        <strain evidence="7 8">TWF788</strain>
    </source>
</reference>
<evidence type="ECO:0000313" key="8">
    <source>
        <dbReference type="Proteomes" id="UP000479691"/>
    </source>
</evidence>
<keyword evidence="2" id="KW-0677">Repeat</keyword>
<evidence type="ECO:0000313" key="7">
    <source>
        <dbReference type="EMBL" id="KAF3186397.1"/>
    </source>
</evidence>
<dbReference type="SUPFAM" id="SSF50998">
    <property type="entry name" value="Quinoprotein alcohol dehydrogenase-like"/>
    <property type="match status" value="1"/>
</dbReference>
<proteinExistence type="inferred from homology"/>
<evidence type="ECO:0000256" key="3">
    <source>
        <dbReference type="ARBA" id="ARBA00038415"/>
    </source>
</evidence>
<sequence length="732" mass="82419">MVLQDITIPTIEHDIEAFLKGAFSTIRAEFNSQNMAQISQDWPGDEKIERLAKMAVPLLIFAATICRFVGDTADWDPQGRLANILEDKALLGASQLDQTYLPVLKRLETQQSRPQFKKFCGDFRLIIGSIVLDIDAKLHNLHSVLSVPSDSSLPVRLLHLSFREFLIDSEKDINNHWFRIDEEQTHGMVSARCLEILSESLKENMCSMGYPGMKRSEVDPTKIEGFFPSHFRYGCLYWVHHFVHSGKRIHDNDAVHSFLRKHLLHWFEALSLLRGINHSIKFIDTFCSLAEERRGREALNFLRDAKRFILQNWWIINEAPLQIYSSALIFSPQKSIVRVKFQSCIPKWIRRLPKTAQSWGAELQKLEAHMRSGMNLVFLPDGRLVSASKDGTIAFWDIVTGEKLKIFEPIYDHTPIMAISTDGLIAQALTGGSIVIWDIETNEIIRKLGRDDGQVVNLGFMAIGLLASTTESSAKTVKIWDIVTGDILKEFEHDEPVSALGFSSGEQLASGLRDGRICIWDTVSGENTMVLKGRPSDRVDILIFSPKTNLASVSLYLVKIWDLMTGYQIKELEEKEVILSVCFTSNGDLVSSLRNGTINIWNAVEGELLKSLKGYKEVIVSVAFSFTDMKLASASLEGIIRLWDPAEDSEALEAKINRNSGYIGLLRVSPDLKYIAIDLGRDGIQIWDTATLEKTKSLEIGVPLESIAFSPDGKWLAFTKSTSSRYYADTGI</sequence>
<organism evidence="7 8">
    <name type="scientific">Orbilia oligospora</name>
    <name type="common">Nematode-trapping fungus</name>
    <name type="synonym">Arthrobotrys oligospora</name>
    <dbReference type="NCBI Taxonomy" id="2813651"/>
    <lineage>
        <taxon>Eukaryota</taxon>
        <taxon>Fungi</taxon>
        <taxon>Dikarya</taxon>
        <taxon>Ascomycota</taxon>
        <taxon>Pezizomycotina</taxon>
        <taxon>Orbiliomycetes</taxon>
        <taxon>Orbiliales</taxon>
        <taxon>Orbiliaceae</taxon>
        <taxon>Orbilia</taxon>
    </lineage>
</organism>
<dbReference type="InterPro" id="IPR011047">
    <property type="entry name" value="Quinoprotein_ADH-like_sf"/>
</dbReference>
<dbReference type="PROSITE" id="PS50082">
    <property type="entry name" value="WD_REPEATS_2"/>
    <property type="match status" value="3"/>
</dbReference>